<evidence type="ECO:0000256" key="1">
    <source>
        <dbReference type="SAM" id="MobiDB-lite"/>
    </source>
</evidence>
<comment type="caution">
    <text evidence="4">The sequence shown here is derived from an EMBL/GenBank/DDBJ whole genome shotgun (WGS) entry which is preliminary data.</text>
</comment>
<dbReference type="AlphaFoldDB" id="A0AAD4N3W8"/>
<keyword evidence="5" id="KW-1185">Reference proteome</keyword>
<name>A0AAD4N3W8_9BILA</name>
<accession>A0AAD4N3W8</accession>
<dbReference type="EMBL" id="JAKKPZ010000026">
    <property type="protein sequence ID" value="KAI1710423.1"/>
    <property type="molecule type" value="Genomic_DNA"/>
</dbReference>
<feature type="region of interest" description="Disordered" evidence="1">
    <location>
        <begin position="251"/>
        <end position="281"/>
    </location>
</feature>
<dbReference type="PANTHER" id="PTHR47520:SF11">
    <property type="entry name" value="CX DOMAIN-CONTAINING PROTEIN"/>
    <property type="match status" value="1"/>
</dbReference>
<feature type="compositionally biased region" description="Low complexity" evidence="1">
    <location>
        <begin position="57"/>
        <end position="67"/>
    </location>
</feature>
<feature type="region of interest" description="Disordered" evidence="1">
    <location>
        <begin position="38"/>
        <end position="97"/>
    </location>
</feature>
<feature type="compositionally biased region" description="Gly residues" evidence="1">
    <location>
        <begin position="38"/>
        <end position="56"/>
    </location>
</feature>
<feature type="compositionally biased region" description="Polar residues" evidence="1">
    <location>
        <begin position="267"/>
        <end position="280"/>
    </location>
</feature>
<feature type="compositionally biased region" description="Gly residues" evidence="1">
    <location>
        <begin position="68"/>
        <end position="77"/>
    </location>
</feature>
<evidence type="ECO:0000313" key="5">
    <source>
        <dbReference type="Proteomes" id="UP001201812"/>
    </source>
</evidence>
<gene>
    <name evidence="4" type="ORF">DdX_10784</name>
</gene>
<protein>
    <submittedName>
        <fullName evidence="4">CX module domain-containing protein</fullName>
    </submittedName>
</protein>
<reference evidence="4" key="1">
    <citation type="submission" date="2022-01" db="EMBL/GenBank/DDBJ databases">
        <title>Genome Sequence Resource for Two Populations of Ditylenchus destructor, the Migratory Endoparasitic Phytonematode.</title>
        <authorList>
            <person name="Zhang H."/>
            <person name="Lin R."/>
            <person name="Xie B."/>
        </authorList>
    </citation>
    <scope>NUCLEOTIDE SEQUENCE</scope>
    <source>
        <strain evidence="4">BazhouSP</strain>
    </source>
</reference>
<feature type="domain" description="CX" evidence="3">
    <location>
        <begin position="157"/>
        <end position="212"/>
    </location>
</feature>
<sequence>MAFRPMPARRQWLISVLVLALLSSDLMNVWTNAKRGGGGGFGRGSSAGRSSGGIFGGSRSSGTRTGTATGGGYGGYNRGSSSGSSSGGGLLRTGTGAGNQKWTNSKYSMGSGIGSKSRSSTFKNMIVGAAAGYLTYQAGKAIIRSAAGPMMWNNRPYYWGQSHYQGSPGGQMCRMPLDASDPQFGNVYFPDNTRPKEIVWSCGYNEHCCGYETILTLILLCGCGAFIIHQVCKTRRAGGFNSGRHMFSSNAKYTPGQASHNEPPPQYTANQNGPGGSATNFVYPPAPHPPGFVYS</sequence>
<dbReference type="Pfam" id="PF01705">
    <property type="entry name" value="CX"/>
    <property type="match status" value="1"/>
</dbReference>
<evidence type="ECO:0000259" key="3">
    <source>
        <dbReference type="Pfam" id="PF01705"/>
    </source>
</evidence>
<evidence type="ECO:0000313" key="4">
    <source>
        <dbReference type="EMBL" id="KAI1710423.1"/>
    </source>
</evidence>
<feature type="compositionally biased region" description="Polar residues" evidence="1">
    <location>
        <begin position="251"/>
        <end position="260"/>
    </location>
</feature>
<dbReference type="InterPro" id="IPR002619">
    <property type="entry name" value="CX"/>
</dbReference>
<proteinExistence type="predicted"/>
<feature type="compositionally biased region" description="Gly residues" evidence="1">
    <location>
        <begin position="85"/>
        <end position="97"/>
    </location>
</feature>
<feature type="signal peptide" evidence="2">
    <location>
        <begin position="1"/>
        <end position="31"/>
    </location>
</feature>
<dbReference type="Proteomes" id="UP001201812">
    <property type="component" value="Unassembled WGS sequence"/>
</dbReference>
<feature type="chain" id="PRO_5042014373" evidence="2">
    <location>
        <begin position="32"/>
        <end position="295"/>
    </location>
</feature>
<organism evidence="4 5">
    <name type="scientific">Ditylenchus destructor</name>
    <dbReference type="NCBI Taxonomy" id="166010"/>
    <lineage>
        <taxon>Eukaryota</taxon>
        <taxon>Metazoa</taxon>
        <taxon>Ecdysozoa</taxon>
        <taxon>Nematoda</taxon>
        <taxon>Chromadorea</taxon>
        <taxon>Rhabditida</taxon>
        <taxon>Tylenchina</taxon>
        <taxon>Tylenchomorpha</taxon>
        <taxon>Sphaerularioidea</taxon>
        <taxon>Anguinidae</taxon>
        <taxon>Anguininae</taxon>
        <taxon>Ditylenchus</taxon>
    </lineage>
</organism>
<dbReference type="PANTHER" id="PTHR47520">
    <property type="entry name" value="CX DOMAIN-CONTAINING PROTEIN-RELATED"/>
    <property type="match status" value="1"/>
</dbReference>
<evidence type="ECO:0000256" key="2">
    <source>
        <dbReference type="SAM" id="SignalP"/>
    </source>
</evidence>
<keyword evidence="2" id="KW-0732">Signal</keyword>